<accession>Q1Q998</accession>
<gene>
    <name evidence="2" type="ordered locus">Pcryo_1978</name>
</gene>
<keyword evidence="3" id="KW-1185">Reference proteome</keyword>
<evidence type="ECO:0000313" key="2">
    <source>
        <dbReference type="EMBL" id="ABE75755.1"/>
    </source>
</evidence>
<dbReference type="KEGG" id="pcr:Pcryo_1978"/>
<name>Q1Q998_PSYCK</name>
<dbReference type="Proteomes" id="UP000002425">
    <property type="component" value="Chromosome"/>
</dbReference>
<dbReference type="AlphaFoldDB" id="Q1Q998"/>
<dbReference type="STRING" id="335284.Pcryo_1978"/>
<organism evidence="2 3">
    <name type="scientific">Psychrobacter cryohalolentis (strain ATCC BAA-1226 / DSM 17306 / VKM B-2378 / K5)</name>
    <dbReference type="NCBI Taxonomy" id="335284"/>
    <lineage>
        <taxon>Bacteria</taxon>
        <taxon>Pseudomonadati</taxon>
        <taxon>Pseudomonadota</taxon>
        <taxon>Gammaproteobacteria</taxon>
        <taxon>Moraxellales</taxon>
        <taxon>Moraxellaceae</taxon>
        <taxon>Psychrobacter</taxon>
    </lineage>
</organism>
<dbReference type="EMBL" id="CP000323">
    <property type="protein sequence ID" value="ABE75755.1"/>
    <property type="molecule type" value="Genomic_DNA"/>
</dbReference>
<evidence type="ECO:0000256" key="1">
    <source>
        <dbReference type="SAM" id="MobiDB-lite"/>
    </source>
</evidence>
<feature type="region of interest" description="Disordered" evidence="1">
    <location>
        <begin position="47"/>
        <end position="69"/>
    </location>
</feature>
<feature type="compositionally biased region" description="Low complexity" evidence="1">
    <location>
        <begin position="51"/>
        <end position="65"/>
    </location>
</feature>
<dbReference type="HOGENOM" id="CLU_1132877_0_0_6"/>
<protein>
    <submittedName>
        <fullName evidence="2">Uncharacterized protein</fullName>
    </submittedName>
</protein>
<evidence type="ECO:0000313" key="3">
    <source>
        <dbReference type="Proteomes" id="UP000002425"/>
    </source>
</evidence>
<reference evidence="2" key="1">
    <citation type="submission" date="2006-03" db="EMBL/GenBank/DDBJ databases">
        <title>Complete sequence of chromosome of Psychrobacter cryohalolentis K5.</title>
        <authorList>
            <consortium name="US DOE Joint Genome Institute"/>
            <person name="Copeland A."/>
            <person name="Lucas S."/>
            <person name="Lapidus A."/>
            <person name="Barry K."/>
            <person name="Detter J.C."/>
            <person name="Glavina del Rio T."/>
            <person name="Hammon N."/>
            <person name="Israni S."/>
            <person name="Dalin E."/>
            <person name="Tice H."/>
            <person name="Pitluck S."/>
            <person name="Brettin T."/>
            <person name="Bruce D."/>
            <person name="Han C."/>
            <person name="Tapia R."/>
            <person name="Sims D.R."/>
            <person name="Gilna P."/>
            <person name="Schmutz J."/>
            <person name="Larimer F."/>
            <person name="Land M."/>
            <person name="Hauser L."/>
            <person name="Kyrpides N."/>
            <person name="Kim E."/>
            <person name="Richardson P."/>
        </authorList>
    </citation>
    <scope>NUCLEOTIDE SEQUENCE</scope>
    <source>
        <strain evidence="2">K5</strain>
    </source>
</reference>
<proteinExistence type="predicted"/>
<sequence>MDSCLIMKTLPSTFTFTFIKSKPYFQAVSAIFLSLSLLIACKKTPEHETANETTTELTTQTTPVTSNINAPNVADDIKTNASAANPEQDVNLTELEDNIGTTDTSVIAPAPAPNPEQAIKGAQITDVKYRNASGESLSVVFETSAAGMLNAIITLPNKPKMTLSAPEGQGNNPTYRSSDGNVQLVSHAGGGTVDFIQNNKMTSFDAISADAEVITE</sequence>